<protein>
    <submittedName>
        <fullName evidence="1">Uncharacterized protein</fullName>
    </submittedName>
</protein>
<evidence type="ECO:0000313" key="2">
    <source>
        <dbReference type="Proteomes" id="UP000054935"/>
    </source>
</evidence>
<accession>A0A0P1GF36</accession>
<dbReference type="AlphaFoldDB" id="A0A0P1GF36"/>
<name>A0A0P1GF36_9RHOB</name>
<sequence>MDFRSFTAFLHQTARPGVDERQFLVSWDTPIRLCTVGLDAQAHTVLDGFVDLMRRFDIDASVQPNKRYPECLRDGDIIVSAEAINPETFSAFSDAARAVDATALIETPPSRFGFSTFFYDRDRNVKSLAWVNGPDLKARGELREALVQELFHAVSFGQDIDKTAKAFSILHEVSPAKRGMDSPAKINTSPDGVCRFDLQLLHILSNQRPRHHKEKNLIYIPLRDIGLSDYLLSLIPAISIARDQKTAQDAERILAKTCSWTVP</sequence>
<dbReference type="Proteomes" id="UP000054935">
    <property type="component" value="Unassembled WGS sequence"/>
</dbReference>
<keyword evidence="2" id="KW-1185">Reference proteome</keyword>
<evidence type="ECO:0000313" key="1">
    <source>
        <dbReference type="EMBL" id="CUH80093.1"/>
    </source>
</evidence>
<reference evidence="1 2" key="1">
    <citation type="submission" date="2015-09" db="EMBL/GenBank/DDBJ databases">
        <authorList>
            <consortium name="Swine Surveillance"/>
        </authorList>
    </citation>
    <scope>NUCLEOTIDE SEQUENCE [LARGE SCALE GENOMIC DNA]</scope>
    <source>
        <strain evidence="1 2">CECT 7648</strain>
    </source>
</reference>
<proteinExistence type="predicted"/>
<organism evidence="1 2">
    <name type="scientific">Tropicibacter naphthalenivorans</name>
    <dbReference type="NCBI Taxonomy" id="441103"/>
    <lineage>
        <taxon>Bacteria</taxon>
        <taxon>Pseudomonadati</taxon>
        <taxon>Pseudomonadota</taxon>
        <taxon>Alphaproteobacteria</taxon>
        <taxon>Rhodobacterales</taxon>
        <taxon>Roseobacteraceae</taxon>
        <taxon>Tropicibacter</taxon>
    </lineage>
</organism>
<dbReference type="EMBL" id="CYSE01000005">
    <property type="protein sequence ID" value="CUH80093.1"/>
    <property type="molecule type" value="Genomic_DNA"/>
</dbReference>
<gene>
    <name evidence="1" type="ORF">TRN7648_02812</name>
</gene>